<dbReference type="EMBL" id="KQ769039">
    <property type="protein sequence ID" value="OAD53018.1"/>
    <property type="molecule type" value="Genomic_DNA"/>
</dbReference>
<evidence type="ECO:0000313" key="2">
    <source>
        <dbReference type="Proteomes" id="UP000250275"/>
    </source>
</evidence>
<dbReference type="AlphaFoldDB" id="A0A310S8N6"/>
<dbReference type="Proteomes" id="UP000250275">
    <property type="component" value="Unassembled WGS sequence"/>
</dbReference>
<organism evidence="1 2">
    <name type="scientific">Eufriesea mexicana</name>
    <dbReference type="NCBI Taxonomy" id="516756"/>
    <lineage>
        <taxon>Eukaryota</taxon>
        <taxon>Metazoa</taxon>
        <taxon>Ecdysozoa</taxon>
        <taxon>Arthropoda</taxon>
        <taxon>Hexapoda</taxon>
        <taxon>Insecta</taxon>
        <taxon>Pterygota</taxon>
        <taxon>Neoptera</taxon>
        <taxon>Endopterygota</taxon>
        <taxon>Hymenoptera</taxon>
        <taxon>Apocrita</taxon>
        <taxon>Aculeata</taxon>
        <taxon>Apoidea</taxon>
        <taxon>Anthophila</taxon>
        <taxon>Apidae</taxon>
        <taxon>Eufriesea</taxon>
    </lineage>
</organism>
<proteinExistence type="predicted"/>
<sequence>MIQEKKTIILSEYNLFLHEESKKNFSTGFHVLRNIKGEYKDKLSQFELQMTIK</sequence>
<accession>A0A310S8N6</accession>
<gene>
    <name evidence="1" type="ORF">WN48_11019</name>
</gene>
<keyword evidence="2" id="KW-1185">Reference proteome</keyword>
<name>A0A310S8N6_9HYME</name>
<reference evidence="1 2" key="1">
    <citation type="submission" date="2015-07" db="EMBL/GenBank/DDBJ databases">
        <title>The genome of Eufriesea mexicana.</title>
        <authorList>
            <person name="Pan H."/>
            <person name="Kapheim K."/>
        </authorList>
    </citation>
    <scope>NUCLEOTIDE SEQUENCE [LARGE SCALE GENOMIC DNA]</scope>
    <source>
        <strain evidence="1">0111107269</strain>
        <tissue evidence="1">Whole body</tissue>
    </source>
</reference>
<protein>
    <submittedName>
        <fullName evidence="1">Uncharacterized protein</fullName>
    </submittedName>
</protein>
<evidence type="ECO:0000313" key="1">
    <source>
        <dbReference type="EMBL" id="OAD53018.1"/>
    </source>
</evidence>